<protein>
    <submittedName>
        <fullName evidence="1">HD domain-containing protein</fullName>
    </submittedName>
</protein>
<gene>
    <name evidence="1" type="ORF">SAMN02910414_02027</name>
</gene>
<dbReference type="PANTHER" id="PTHR46246">
    <property type="entry name" value="GUANOSINE-3',5'-BIS(DIPHOSPHATE) 3'-PYROPHOSPHOHYDROLASE MESH1"/>
    <property type="match status" value="1"/>
</dbReference>
<accession>A0A1H3LIK2</accession>
<dbReference type="PANTHER" id="PTHR46246:SF1">
    <property type="entry name" value="GUANOSINE-3',5'-BIS(DIPHOSPHATE) 3'-PYROPHOSPHOHYDROLASE MESH1"/>
    <property type="match status" value="1"/>
</dbReference>
<organism evidence="1 2">
    <name type="scientific">Lachnobacterium bovis DSM 14045</name>
    <dbReference type="NCBI Taxonomy" id="1122142"/>
    <lineage>
        <taxon>Bacteria</taxon>
        <taxon>Bacillati</taxon>
        <taxon>Bacillota</taxon>
        <taxon>Clostridia</taxon>
        <taxon>Lachnospirales</taxon>
        <taxon>Lachnospiraceae</taxon>
        <taxon>Lachnobacterium</taxon>
    </lineage>
</organism>
<sequence>MYEVALEIATEAHKGQKDDAGKDYINHPLKVASLCKNKKAKIVALLHDTIEDTFVTKEYLLEKKISSDIVEAVVLVTKEKGYDPVEYFTRIKNNPIAKEVKLADLTHNSDLSRIDNPNEHQINRVAKYKKQMAFLKDEIKTL</sequence>
<dbReference type="EMBL" id="FNPG01000026">
    <property type="protein sequence ID" value="SDY64292.1"/>
    <property type="molecule type" value="Genomic_DNA"/>
</dbReference>
<name>A0A1H3LIK2_9FIRM</name>
<dbReference type="Pfam" id="PF13328">
    <property type="entry name" value="HD_4"/>
    <property type="match status" value="1"/>
</dbReference>
<dbReference type="SUPFAM" id="SSF109604">
    <property type="entry name" value="HD-domain/PDEase-like"/>
    <property type="match status" value="1"/>
</dbReference>
<reference evidence="1 2" key="1">
    <citation type="submission" date="2016-10" db="EMBL/GenBank/DDBJ databases">
        <authorList>
            <person name="de Groot N.N."/>
        </authorList>
    </citation>
    <scope>NUCLEOTIDE SEQUENCE [LARGE SCALE GENOMIC DNA]</scope>
    <source>
        <strain evidence="1 2">DSM 14045</strain>
    </source>
</reference>
<dbReference type="OrthoDB" id="9802385at2"/>
<dbReference type="GO" id="GO:0008893">
    <property type="term" value="F:guanosine-3',5'-bis(diphosphate) 3'-diphosphatase activity"/>
    <property type="evidence" value="ECO:0007669"/>
    <property type="project" value="TreeGrafter"/>
</dbReference>
<keyword evidence="2" id="KW-1185">Reference proteome</keyword>
<dbReference type="AlphaFoldDB" id="A0A1H3LIK2"/>
<proteinExistence type="predicted"/>
<dbReference type="Gene3D" id="1.10.3210.10">
    <property type="entry name" value="Hypothetical protein af1432"/>
    <property type="match status" value="1"/>
</dbReference>
<dbReference type="Proteomes" id="UP000183918">
    <property type="component" value="Unassembled WGS sequence"/>
</dbReference>
<evidence type="ECO:0000313" key="2">
    <source>
        <dbReference type="Proteomes" id="UP000183918"/>
    </source>
</evidence>
<dbReference type="InterPro" id="IPR052194">
    <property type="entry name" value="MESH1"/>
</dbReference>
<evidence type="ECO:0000313" key="1">
    <source>
        <dbReference type="EMBL" id="SDY64292.1"/>
    </source>
</evidence>
<dbReference type="STRING" id="1122142.SAMN02910414_02027"/>